<feature type="compositionally biased region" description="Low complexity" evidence="3">
    <location>
        <begin position="1211"/>
        <end position="1221"/>
    </location>
</feature>
<dbReference type="PANTHER" id="PTHR47447">
    <property type="entry name" value="OS03G0856100 PROTEIN"/>
    <property type="match status" value="1"/>
</dbReference>
<feature type="repeat" description="PPR" evidence="2">
    <location>
        <begin position="150"/>
        <end position="184"/>
    </location>
</feature>
<feature type="region of interest" description="Disordered" evidence="3">
    <location>
        <begin position="1211"/>
        <end position="1285"/>
    </location>
</feature>
<feature type="non-terminal residue" evidence="5">
    <location>
        <position position="1"/>
    </location>
</feature>
<dbReference type="InterPro" id="IPR011990">
    <property type="entry name" value="TPR-like_helical_dom_sf"/>
</dbReference>
<sequence length="1316" mass="137336">AARECDLRPGNATYTALVGACGKSRQREVAWRLFQQARADGLRCDLQLCSAAVSGACSEEHPERAWQLLGAMREQLLLPDLVTYNALISACGRAGDLEGALRLLRELRSRRLEPGLITYNALLGACDRAGDAERALRLHDDMLRLALTPDAVTCGALVGACGRGSQPLRALRLFDASRQRRVRPNVFTYGALIAACQRGSRTRVALKLFESMLDEQVSPDTVVFNSLIKARSRDGHPGGAAGLLEAMVRRRLRPDVVSFSTAIAACDVAGGASEALRIFDQMLSQDVPPNAVACNALISACEKGAEAAAALRVLEQMHVGRLSPSVVTYSAVISACEKGRRPEDAWRVFGEMRRQGVRPNLITCNALISACEKGAQWAQAVRAIDDMGRLGLQPSDVSYGAGVLACLAAGRAEAAFALLDRASAQLAELPAHLLGLLLPECDARGLRRGGGEPGDLLLALGRSVGLGAGPAAWRLLQCGRAPEAPPLLQAPRPPPPRSALPPCGVSRRILAACGAPVALAPVPPLRRPRRQPARGVEGALPSATGGAAAWRRWLRKTAELHAALTGEGGENFRHLRAKYPGVEFAVVGGGGAQPVGVEASGVAGGILERVSRDLTELVECACEVVAFALGCDDAELRRMLGGVAAEAQRQEHSPGEGPRREAGAAAPPLAAATLEAHARALAEAFVIEDGPASRVPKREAEESRAMALAEAFFSTGDSDERFAKRGAEGSRSPRTPPGEDPAGILPKRGTEAAHGRVFAGSFGEPACQGRAGGSCSSRALPGVEMAAAAPKLEAEGAHARAVGSCRLLMADLSAMITKREVDAKMPGLVDAFCSPLCGTDLADMQPSVVGPGGGADLTVFRLAGVAESSGESCADLAGFRLEGNSELLGEGCADLAGFRPVGVAESGGEGCCPEGNSELPGEVVADPAGFRIADPAGFRPAVASMAACRGHPLPVQAPTPCARAVAAGPGGGGRGGVMEVDVRSAAVAEPAALVEPQALRGLPEATEISDEEEVVVLRGCASPLAVAPGGVFAVRPPDQWHRWADPRWRAPAAPRGWQGMSSATAAGAAGRGGGPRSLRIFWDDLEVWRLPILHPCVVLGSTLEAAHVADLSDRSVQPQHAALLLRPDLRSFAVQPLGGPVLLFPPSAHPGVARALQKEGRSAPPETSGGAPAEADAGASPEALTPNRCCFRLAGSRLALFLDLLDAAAGEAPPRAAAAPRARPRGGRSRPPPAPGRAGGAPPPRAPAAPLWAEPVPLSMAREDPRPQESAYDLEADEELTPEQLERIRKNRAEARERKRKRVAPWHFDAILWPDG</sequence>
<feature type="repeat" description="PPR" evidence="2">
    <location>
        <begin position="185"/>
        <end position="219"/>
    </location>
</feature>
<feature type="repeat" description="PPR" evidence="2">
    <location>
        <begin position="220"/>
        <end position="254"/>
    </location>
</feature>
<comment type="caution">
    <text evidence="5">The sequence shown here is derived from an EMBL/GenBank/DDBJ whole genome shotgun (WGS) entry which is preliminary data.</text>
</comment>
<dbReference type="InterPro" id="IPR002885">
    <property type="entry name" value="PPR_rpt"/>
</dbReference>
<evidence type="ECO:0000256" key="1">
    <source>
        <dbReference type="ARBA" id="ARBA00022737"/>
    </source>
</evidence>
<dbReference type="Gene3D" id="1.25.40.10">
    <property type="entry name" value="Tetratricopeptide repeat domain"/>
    <property type="match status" value="3"/>
</dbReference>
<evidence type="ECO:0000259" key="4">
    <source>
        <dbReference type="Pfam" id="PF17177"/>
    </source>
</evidence>
<dbReference type="PROSITE" id="PS51375">
    <property type="entry name" value="PPR"/>
    <property type="match status" value="10"/>
</dbReference>
<keyword evidence="6" id="KW-1185">Reference proteome</keyword>
<feature type="repeat" description="PPR" evidence="2">
    <location>
        <begin position="80"/>
        <end position="114"/>
    </location>
</feature>
<dbReference type="Pfam" id="PF01535">
    <property type="entry name" value="PPR"/>
    <property type="match status" value="1"/>
</dbReference>
<feature type="repeat" description="PPR" evidence="2">
    <location>
        <begin position="360"/>
        <end position="394"/>
    </location>
</feature>
<feature type="compositionally biased region" description="Basic and acidic residues" evidence="3">
    <location>
        <begin position="719"/>
        <end position="728"/>
    </location>
</feature>
<gene>
    <name evidence="5" type="ORF">PCOR1329_LOCUS80988</name>
</gene>
<feature type="region of interest" description="Disordered" evidence="3">
    <location>
        <begin position="1053"/>
        <end position="1073"/>
    </location>
</feature>
<name>A0ABN9XZ75_9DINO</name>
<evidence type="ECO:0000256" key="3">
    <source>
        <dbReference type="SAM" id="MobiDB-lite"/>
    </source>
</evidence>
<dbReference type="Pfam" id="PF13041">
    <property type="entry name" value="PPR_2"/>
    <property type="match status" value="1"/>
</dbReference>
<organism evidence="5 6">
    <name type="scientific">Prorocentrum cordatum</name>
    <dbReference type="NCBI Taxonomy" id="2364126"/>
    <lineage>
        <taxon>Eukaryota</taxon>
        <taxon>Sar</taxon>
        <taxon>Alveolata</taxon>
        <taxon>Dinophyceae</taxon>
        <taxon>Prorocentrales</taxon>
        <taxon>Prorocentraceae</taxon>
        <taxon>Prorocentrum</taxon>
    </lineage>
</organism>
<feature type="repeat" description="PPR" evidence="2">
    <location>
        <begin position="255"/>
        <end position="289"/>
    </location>
</feature>
<feature type="repeat" description="PPR" evidence="2">
    <location>
        <begin position="325"/>
        <end position="359"/>
    </location>
</feature>
<protein>
    <recommendedName>
        <fullName evidence="4">PROP1-like PPR domain-containing protein</fullName>
    </recommendedName>
</protein>
<feature type="compositionally biased region" description="Pro residues" evidence="3">
    <location>
        <begin position="1230"/>
        <end position="1247"/>
    </location>
</feature>
<keyword evidence="1" id="KW-0677">Repeat</keyword>
<dbReference type="Proteomes" id="UP001189429">
    <property type="component" value="Unassembled WGS sequence"/>
</dbReference>
<feature type="compositionally biased region" description="Low complexity" evidence="3">
    <location>
        <begin position="1053"/>
        <end position="1068"/>
    </location>
</feature>
<accession>A0ABN9XZ75</accession>
<feature type="compositionally biased region" description="Basic and acidic residues" evidence="3">
    <location>
        <begin position="648"/>
        <end position="662"/>
    </location>
</feature>
<dbReference type="Pfam" id="PF17177">
    <property type="entry name" value="PPR_long"/>
    <property type="match status" value="1"/>
</dbReference>
<dbReference type="Pfam" id="PF13812">
    <property type="entry name" value="PPR_3"/>
    <property type="match status" value="1"/>
</dbReference>
<feature type="repeat" description="PPR" evidence="2">
    <location>
        <begin position="10"/>
        <end position="44"/>
    </location>
</feature>
<evidence type="ECO:0000313" key="6">
    <source>
        <dbReference type="Proteomes" id="UP001189429"/>
    </source>
</evidence>
<dbReference type="PANTHER" id="PTHR47447:SF17">
    <property type="entry name" value="OS12G0638900 PROTEIN"/>
    <property type="match status" value="1"/>
</dbReference>
<feature type="repeat" description="PPR" evidence="2">
    <location>
        <begin position="290"/>
        <end position="324"/>
    </location>
</feature>
<evidence type="ECO:0000313" key="5">
    <source>
        <dbReference type="EMBL" id="CAK0905237.1"/>
    </source>
</evidence>
<dbReference type="NCBIfam" id="TIGR00756">
    <property type="entry name" value="PPR"/>
    <property type="match status" value="4"/>
</dbReference>
<reference evidence="5" key="1">
    <citation type="submission" date="2023-10" db="EMBL/GenBank/DDBJ databases">
        <authorList>
            <person name="Chen Y."/>
            <person name="Shah S."/>
            <person name="Dougan E. K."/>
            <person name="Thang M."/>
            <person name="Chan C."/>
        </authorList>
    </citation>
    <scope>NUCLEOTIDE SEQUENCE [LARGE SCALE GENOMIC DNA]</scope>
</reference>
<feature type="region of interest" description="Disordered" evidence="3">
    <location>
        <begin position="645"/>
        <end position="667"/>
    </location>
</feature>
<dbReference type="InterPro" id="IPR033443">
    <property type="entry name" value="PROP1-like_PPR_dom"/>
</dbReference>
<feature type="compositionally biased region" description="Acidic residues" evidence="3">
    <location>
        <begin position="1272"/>
        <end position="1281"/>
    </location>
</feature>
<evidence type="ECO:0000256" key="2">
    <source>
        <dbReference type="PROSITE-ProRule" id="PRU00708"/>
    </source>
</evidence>
<feature type="domain" description="PROP1-like PPR" evidence="4">
    <location>
        <begin position="260"/>
        <end position="425"/>
    </location>
</feature>
<dbReference type="EMBL" id="CAUYUJ010021519">
    <property type="protein sequence ID" value="CAK0905237.1"/>
    <property type="molecule type" value="Genomic_DNA"/>
</dbReference>
<feature type="region of interest" description="Disordered" evidence="3">
    <location>
        <begin position="1153"/>
        <end position="1182"/>
    </location>
</feature>
<feature type="repeat" description="PPR" evidence="2">
    <location>
        <begin position="115"/>
        <end position="149"/>
    </location>
</feature>
<proteinExistence type="predicted"/>
<feature type="region of interest" description="Disordered" evidence="3">
    <location>
        <begin position="719"/>
        <end position="747"/>
    </location>
</feature>